<proteinExistence type="predicted"/>
<name>A0AA87ZT46_FICCA</name>
<dbReference type="AlphaFoldDB" id="A0AA87ZT46"/>
<gene>
    <name evidence="1" type="ORF">TIFTF001_011206</name>
</gene>
<dbReference type="EMBL" id="BTGU01000013">
    <property type="protein sequence ID" value="GMN41988.1"/>
    <property type="molecule type" value="Genomic_DNA"/>
</dbReference>
<evidence type="ECO:0000313" key="2">
    <source>
        <dbReference type="Proteomes" id="UP001187192"/>
    </source>
</evidence>
<reference evidence="1" key="1">
    <citation type="submission" date="2023-07" db="EMBL/GenBank/DDBJ databases">
        <title>draft genome sequence of fig (Ficus carica).</title>
        <authorList>
            <person name="Takahashi T."/>
            <person name="Nishimura K."/>
        </authorList>
    </citation>
    <scope>NUCLEOTIDE SEQUENCE</scope>
</reference>
<evidence type="ECO:0000313" key="1">
    <source>
        <dbReference type="EMBL" id="GMN41988.1"/>
    </source>
</evidence>
<dbReference type="Proteomes" id="UP001187192">
    <property type="component" value="Unassembled WGS sequence"/>
</dbReference>
<accession>A0AA87ZT46</accession>
<sequence>MVDKHEDDLRGKSLKSLKQLSCSSPEKRHLGGSRQDIESVVFVSTSADEMASVPPCSVTVRWWSSAQICTNIRKLTW</sequence>
<protein>
    <submittedName>
        <fullName evidence="1">Uncharacterized protein</fullName>
    </submittedName>
</protein>
<comment type="caution">
    <text evidence="1">The sequence shown here is derived from an EMBL/GenBank/DDBJ whole genome shotgun (WGS) entry which is preliminary data.</text>
</comment>
<keyword evidence="2" id="KW-1185">Reference proteome</keyword>
<organism evidence="1 2">
    <name type="scientific">Ficus carica</name>
    <name type="common">Common fig</name>
    <dbReference type="NCBI Taxonomy" id="3494"/>
    <lineage>
        <taxon>Eukaryota</taxon>
        <taxon>Viridiplantae</taxon>
        <taxon>Streptophyta</taxon>
        <taxon>Embryophyta</taxon>
        <taxon>Tracheophyta</taxon>
        <taxon>Spermatophyta</taxon>
        <taxon>Magnoliopsida</taxon>
        <taxon>eudicotyledons</taxon>
        <taxon>Gunneridae</taxon>
        <taxon>Pentapetalae</taxon>
        <taxon>rosids</taxon>
        <taxon>fabids</taxon>
        <taxon>Rosales</taxon>
        <taxon>Moraceae</taxon>
        <taxon>Ficeae</taxon>
        <taxon>Ficus</taxon>
    </lineage>
</organism>